<evidence type="ECO:0000256" key="4">
    <source>
        <dbReference type="ARBA" id="ARBA00019040"/>
    </source>
</evidence>
<keyword evidence="6 13" id="KW-0456">Lyase</keyword>
<evidence type="ECO:0000256" key="11">
    <source>
        <dbReference type="PIRSR" id="PIRSR001434-2"/>
    </source>
</evidence>
<evidence type="ECO:0000256" key="12">
    <source>
        <dbReference type="RuleBase" id="RU362118"/>
    </source>
</evidence>
<dbReference type="NCBIfam" id="TIGR01328">
    <property type="entry name" value="met_gam_lyase"/>
    <property type="match status" value="1"/>
</dbReference>
<dbReference type="GO" id="GO:0030170">
    <property type="term" value="F:pyridoxal phosphate binding"/>
    <property type="evidence" value="ECO:0007669"/>
    <property type="project" value="InterPro"/>
</dbReference>
<organism evidence="13 16">
    <name type="scientific">Bacillus wiedmannii</name>
    <dbReference type="NCBI Taxonomy" id="1890302"/>
    <lineage>
        <taxon>Bacteria</taxon>
        <taxon>Bacillati</taxon>
        <taxon>Bacillota</taxon>
        <taxon>Bacilli</taxon>
        <taxon>Bacillales</taxon>
        <taxon>Bacillaceae</taxon>
        <taxon>Bacillus</taxon>
        <taxon>Bacillus cereus group</taxon>
    </lineage>
</organism>
<dbReference type="NCBIfam" id="NF005263">
    <property type="entry name" value="PRK06767.1"/>
    <property type="match status" value="1"/>
</dbReference>
<evidence type="ECO:0000256" key="1">
    <source>
        <dbReference type="ARBA" id="ARBA00001933"/>
    </source>
</evidence>
<name>A0A4U2MXY4_9BACI</name>
<dbReference type="CDD" id="cd00614">
    <property type="entry name" value="CGS_like"/>
    <property type="match status" value="1"/>
</dbReference>
<reference evidence="15 16" key="1">
    <citation type="journal article" date="2019" name="Environ. Microbiol.">
        <title>An active ?-lactamase is a part of an orchestrated cell wall stress resistance network of Bacillus subtilis and related rhizosphere species.</title>
        <authorList>
            <person name="Bucher T."/>
            <person name="Keren-Paz A."/>
            <person name="Hausser J."/>
            <person name="Olender T."/>
            <person name="Cytryn E."/>
            <person name="Kolodkin-Gal I."/>
        </authorList>
    </citation>
    <scope>NUCLEOTIDE SEQUENCE [LARGE SCALE GENOMIC DNA]</scope>
    <source>
        <strain evidence="14 15">I5</strain>
        <strain evidence="13 16">I71</strain>
    </source>
</reference>
<comment type="caution">
    <text evidence="13">The sequence shown here is derived from an EMBL/GenBank/DDBJ whole genome shotgun (WGS) entry which is preliminary data.</text>
</comment>
<proteinExistence type="inferred from homology"/>
<dbReference type="PIRSF" id="PIRSF001434">
    <property type="entry name" value="CGS"/>
    <property type="match status" value="1"/>
</dbReference>
<dbReference type="GO" id="GO:0047982">
    <property type="term" value="F:homocysteine desulfhydrase activity"/>
    <property type="evidence" value="ECO:0007669"/>
    <property type="project" value="UniProtKB-EC"/>
</dbReference>
<evidence type="ECO:0000313" key="16">
    <source>
        <dbReference type="Proteomes" id="UP000306037"/>
    </source>
</evidence>
<evidence type="ECO:0000313" key="13">
    <source>
        <dbReference type="EMBL" id="TKH16592.1"/>
    </source>
</evidence>
<evidence type="ECO:0000313" key="14">
    <source>
        <dbReference type="EMBL" id="TKI98257.1"/>
    </source>
</evidence>
<evidence type="ECO:0000256" key="2">
    <source>
        <dbReference type="ARBA" id="ARBA00008667"/>
    </source>
</evidence>
<protein>
    <recommendedName>
        <fullName evidence="4">L-methionine gamma-lyase</fullName>
        <ecNumber evidence="3">4.4.1.11</ecNumber>
        <ecNumber evidence="7">4.4.1.2</ecNumber>
    </recommendedName>
    <alternativeName>
        <fullName evidence="8">Homocysteine desulfhydrase</fullName>
    </alternativeName>
</protein>
<feature type="modified residue" description="N6-(pyridoxal phosphate)lysine" evidence="11">
    <location>
        <position position="207"/>
    </location>
</feature>
<dbReference type="Pfam" id="PF01053">
    <property type="entry name" value="Cys_Met_Meta_PP"/>
    <property type="match status" value="1"/>
</dbReference>
<evidence type="ECO:0000256" key="7">
    <source>
        <dbReference type="ARBA" id="ARBA00047175"/>
    </source>
</evidence>
<dbReference type="GO" id="GO:0005737">
    <property type="term" value="C:cytoplasm"/>
    <property type="evidence" value="ECO:0007669"/>
    <property type="project" value="TreeGrafter"/>
</dbReference>
<dbReference type="GO" id="GO:0019346">
    <property type="term" value="P:transsulfuration"/>
    <property type="evidence" value="ECO:0007669"/>
    <property type="project" value="InterPro"/>
</dbReference>
<dbReference type="InterPro" id="IPR015422">
    <property type="entry name" value="PyrdxlP-dep_Trfase_small"/>
</dbReference>
<accession>A0A4U2MXY4</accession>
<dbReference type="GO" id="GO:0018826">
    <property type="term" value="F:methionine gamma-lyase activity"/>
    <property type="evidence" value="ECO:0007669"/>
    <property type="project" value="UniProtKB-EC"/>
</dbReference>
<dbReference type="Gene3D" id="3.90.1150.10">
    <property type="entry name" value="Aspartate Aminotransferase, domain 1"/>
    <property type="match status" value="1"/>
</dbReference>
<evidence type="ECO:0000256" key="6">
    <source>
        <dbReference type="ARBA" id="ARBA00023239"/>
    </source>
</evidence>
<dbReference type="EMBL" id="SZON01000135">
    <property type="protein sequence ID" value="TKI98257.1"/>
    <property type="molecule type" value="Genomic_DNA"/>
</dbReference>
<dbReference type="Proteomes" id="UP000306037">
    <property type="component" value="Unassembled WGS sequence"/>
</dbReference>
<dbReference type="InterPro" id="IPR015424">
    <property type="entry name" value="PyrdxlP-dep_Trfase"/>
</dbReference>
<dbReference type="PANTHER" id="PTHR11808:SF80">
    <property type="entry name" value="CYSTATHIONINE GAMMA-LYASE"/>
    <property type="match status" value="1"/>
</dbReference>
<evidence type="ECO:0000256" key="10">
    <source>
        <dbReference type="ARBA" id="ARBA00052699"/>
    </source>
</evidence>
<dbReference type="Proteomes" id="UP000305222">
    <property type="component" value="Unassembled WGS sequence"/>
</dbReference>
<keyword evidence="5 11" id="KW-0663">Pyridoxal phosphate</keyword>
<evidence type="ECO:0000256" key="9">
    <source>
        <dbReference type="ARBA" id="ARBA00048780"/>
    </source>
</evidence>
<dbReference type="EC" id="4.4.1.11" evidence="3"/>
<dbReference type="InterPro" id="IPR000277">
    <property type="entry name" value="Cys/Met-Metab_PyrdxlP-dep_enz"/>
</dbReference>
<evidence type="ECO:0000313" key="15">
    <source>
        <dbReference type="Proteomes" id="UP000305222"/>
    </source>
</evidence>
<dbReference type="RefSeq" id="WP_098681323.1">
    <property type="nucleotide sequence ID" value="NZ_NVIU01000005.1"/>
</dbReference>
<comment type="catalytic activity">
    <reaction evidence="10">
        <text>L-methionine + H2O = methanethiol + 2-oxobutanoate + NH4(+)</text>
        <dbReference type="Rhea" id="RHEA:23800"/>
        <dbReference type="ChEBI" id="CHEBI:15377"/>
        <dbReference type="ChEBI" id="CHEBI:16007"/>
        <dbReference type="ChEBI" id="CHEBI:16763"/>
        <dbReference type="ChEBI" id="CHEBI:28938"/>
        <dbReference type="ChEBI" id="CHEBI:57844"/>
        <dbReference type="EC" id="4.4.1.11"/>
    </reaction>
    <physiologicalReaction direction="left-to-right" evidence="10">
        <dbReference type="Rhea" id="RHEA:23801"/>
    </physiologicalReaction>
</comment>
<gene>
    <name evidence="13" type="primary">megL</name>
    <name evidence="13" type="ORF">FC694_12215</name>
    <name evidence="14" type="ORF">FC699_05065</name>
</gene>
<comment type="cofactor">
    <cofactor evidence="1 12">
        <name>pyridoxal 5'-phosphate</name>
        <dbReference type="ChEBI" id="CHEBI:597326"/>
    </cofactor>
</comment>
<sequence length="392" mass="43226">MKKKHMETALIHHGYTSEEHKGSLTPPLFQTSTFTFETAQQGEASFAGVDPSYIYSRLGNPTVKLFEERMAVLEGGEEALAFGSGMAAISATLIGFLKAGDHIICSNGLYGCTYGFLEVLEEKFMITHSFCDMETEDDVENKIRPNTKVIFVETPINPTMKLIDLKQVIRVAKRNGLLVVVDNTFCSPYLQRPLELGCDAVVHSATKYIGGHGDVVAGVTICKTKALAEKIRPMRKDIGGIMAPFDAWLLLRGLKTLAVRMDRHCDNAEKIVSFLKNHDAVEGVWYPEGELASRQMKRGGGVISFSIKGGKEETQAFINDLHFITIAVSLGDTETLIQHPATMTHAAIPAELRQEMGIYDNLIRLSVGLESWEDIVSDLEQALKKISTVSNQ</sequence>
<evidence type="ECO:0000256" key="5">
    <source>
        <dbReference type="ARBA" id="ARBA00022898"/>
    </source>
</evidence>
<dbReference type="InterPro" id="IPR006237">
    <property type="entry name" value="L-Met_gamma_lys"/>
</dbReference>
<comment type="catalytic activity">
    <reaction evidence="9">
        <text>L-homocysteine + H2O = 2-oxobutanoate + hydrogen sulfide + NH4(+) + H(+)</text>
        <dbReference type="Rhea" id="RHEA:14501"/>
        <dbReference type="ChEBI" id="CHEBI:15377"/>
        <dbReference type="ChEBI" id="CHEBI:15378"/>
        <dbReference type="ChEBI" id="CHEBI:16763"/>
        <dbReference type="ChEBI" id="CHEBI:28938"/>
        <dbReference type="ChEBI" id="CHEBI:29919"/>
        <dbReference type="ChEBI" id="CHEBI:58199"/>
        <dbReference type="EC" id="4.4.1.2"/>
    </reaction>
    <physiologicalReaction direction="left-to-right" evidence="9">
        <dbReference type="Rhea" id="RHEA:14502"/>
    </physiologicalReaction>
</comment>
<dbReference type="AlphaFoldDB" id="A0A4U2MXY4"/>
<evidence type="ECO:0000256" key="3">
    <source>
        <dbReference type="ARBA" id="ARBA00012222"/>
    </source>
</evidence>
<dbReference type="InterPro" id="IPR015421">
    <property type="entry name" value="PyrdxlP-dep_Trfase_major"/>
</dbReference>
<dbReference type="EMBL" id="SZOM01000084">
    <property type="protein sequence ID" value="TKH16592.1"/>
    <property type="molecule type" value="Genomic_DNA"/>
</dbReference>
<dbReference type="Gene3D" id="3.40.640.10">
    <property type="entry name" value="Type I PLP-dependent aspartate aminotransferase-like (Major domain)"/>
    <property type="match status" value="1"/>
</dbReference>
<dbReference type="FunFam" id="3.40.640.10:FF:000046">
    <property type="entry name" value="Cystathionine gamma-lyase"/>
    <property type="match status" value="1"/>
</dbReference>
<evidence type="ECO:0000256" key="8">
    <source>
        <dbReference type="ARBA" id="ARBA00047199"/>
    </source>
</evidence>
<comment type="similarity">
    <text evidence="2">Belongs to the trans-sulfuration enzymes family. L-methionine gamma-lyase subfamily.</text>
</comment>
<dbReference type="PANTHER" id="PTHR11808">
    <property type="entry name" value="TRANS-SULFURATION ENZYME FAMILY MEMBER"/>
    <property type="match status" value="1"/>
</dbReference>
<dbReference type="EC" id="4.4.1.2" evidence="7"/>
<dbReference type="SUPFAM" id="SSF53383">
    <property type="entry name" value="PLP-dependent transferases"/>
    <property type="match status" value="1"/>
</dbReference>